<dbReference type="Proteomes" id="UP000831701">
    <property type="component" value="Chromosome 13"/>
</dbReference>
<evidence type="ECO:0000313" key="2">
    <source>
        <dbReference type="Proteomes" id="UP000831701"/>
    </source>
</evidence>
<reference evidence="1" key="1">
    <citation type="submission" date="2022-04" db="EMBL/GenBank/DDBJ databases">
        <title>Jade perch genome.</title>
        <authorList>
            <person name="Chao B."/>
        </authorList>
    </citation>
    <scope>NUCLEOTIDE SEQUENCE</scope>
    <source>
        <strain evidence="1">CB-2022</strain>
    </source>
</reference>
<gene>
    <name evidence="1" type="ORF">L3Q82_011462</name>
</gene>
<protein>
    <submittedName>
        <fullName evidence="1">Uncharacterized protein</fullName>
    </submittedName>
</protein>
<comment type="caution">
    <text evidence="1">The sequence shown here is derived from an EMBL/GenBank/DDBJ whole genome shotgun (WGS) entry which is preliminary data.</text>
</comment>
<sequence length="603" mass="66876">MSATEDDTELRDLLIQNLENTGVLNKLKAEMRAAVFLAMEEQDKLESKSPLINENLKKCLNTTDEFQKSYGLLQDEAVPEPGGSARMLQNRHGQTAADRTVCGSVTEVCRLAASLIMDFLQVFNLDFSLSVFQPEISSLNGLDGRDLVCRELDLSELNRNCPLLLELVKRRHKAPEEPSQKQIAHARKKFDFYDKDGSGSVVKDDVRSVFTDLFPGLNSCRNMLDRFITDELRAADKTFSKTIDFQVFLGLYKHLYAQCRSVVRFTFLISSQPTGANSFPLLPVVQDSEVSQTQSPVPEEKTAPPPSIPRFKGQNLRGQTAVKDSEGGTSLGKGDFQQQSSKHSEDHGTPSLLQRDCLDQDLDDDPDEGDSFFDDPLPKPQRTYGCLSVLAADHPPSEHSHTSELRKVEGSRSRESPAESLSEAQRPGGGGSSASEASHSRNGASGSRERGFRDSRAQNDKTGSLHFDDDVEYDDDFNSHRSDLSKSEFSIGEEIEEASSEGPDNSDKFDDTTQDLSVSQLSQSHGADYMEEKKKMDYLEFGSDYEYNDTDYNLIGPCSHRNNHSVEMVVGPYIHSIICILGFVGNSLVIVTYASPYTRGPSP</sequence>
<accession>A0ACB8WA25</accession>
<organism evidence="1 2">
    <name type="scientific">Scortum barcoo</name>
    <name type="common">barcoo grunter</name>
    <dbReference type="NCBI Taxonomy" id="214431"/>
    <lineage>
        <taxon>Eukaryota</taxon>
        <taxon>Metazoa</taxon>
        <taxon>Chordata</taxon>
        <taxon>Craniata</taxon>
        <taxon>Vertebrata</taxon>
        <taxon>Euteleostomi</taxon>
        <taxon>Actinopterygii</taxon>
        <taxon>Neopterygii</taxon>
        <taxon>Teleostei</taxon>
        <taxon>Neoteleostei</taxon>
        <taxon>Acanthomorphata</taxon>
        <taxon>Eupercaria</taxon>
        <taxon>Centrarchiformes</taxon>
        <taxon>Terapontoidei</taxon>
        <taxon>Terapontidae</taxon>
        <taxon>Scortum</taxon>
    </lineage>
</organism>
<dbReference type="EMBL" id="CM041543">
    <property type="protein sequence ID" value="KAI3364683.1"/>
    <property type="molecule type" value="Genomic_DNA"/>
</dbReference>
<name>A0ACB8WA25_9TELE</name>
<proteinExistence type="predicted"/>
<keyword evidence="2" id="KW-1185">Reference proteome</keyword>
<evidence type="ECO:0000313" key="1">
    <source>
        <dbReference type="EMBL" id="KAI3364683.1"/>
    </source>
</evidence>